<dbReference type="RefSeq" id="WP_011736135.1">
    <property type="nucleotide sequence ID" value="NC_008609.1"/>
</dbReference>
<dbReference type="KEGG" id="ppd:Ppro_2268"/>
<organism evidence="2 3">
    <name type="scientific">Pelobacter propionicus (strain DSM 2379 / NBRC 103807 / OttBd1)</name>
    <dbReference type="NCBI Taxonomy" id="338966"/>
    <lineage>
        <taxon>Bacteria</taxon>
        <taxon>Pseudomonadati</taxon>
        <taxon>Thermodesulfobacteriota</taxon>
        <taxon>Desulfuromonadia</taxon>
        <taxon>Desulfuromonadales</taxon>
        <taxon>Desulfuromonadaceae</taxon>
        <taxon>Pelobacter</taxon>
    </lineage>
</organism>
<dbReference type="AlphaFoldDB" id="A1ARA5"/>
<evidence type="ECO:0000313" key="3">
    <source>
        <dbReference type="Proteomes" id="UP000006732"/>
    </source>
</evidence>
<dbReference type="HOGENOM" id="CLU_1804370_0_0_7"/>
<protein>
    <recommendedName>
        <fullName evidence="4">Lipoprotein</fullName>
    </recommendedName>
</protein>
<accession>A1ARA5</accession>
<feature type="signal peptide" evidence="1">
    <location>
        <begin position="1"/>
        <end position="23"/>
    </location>
</feature>
<evidence type="ECO:0008006" key="4">
    <source>
        <dbReference type="Google" id="ProtNLM"/>
    </source>
</evidence>
<dbReference type="EMBL" id="CP000482">
    <property type="protein sequence ID" value="ABK99875.1"/>
    <property type="molecule type" value="Genomic_DNA"/>
</dbReference>
<evidence type="ECO:0000256" key="1">
    <source>
        <dbReference type="SAM" id="SignalP"/>
    </source>
</evidence>
<proteinExistence type="predicted"/>
<gene>
    <name evidence="2" type="ordered locus">Ppro_2268</name>
</gene>
<dbReference type="PROSITE" id="PS51257">
    <property type="entry name" value="PROKAR_LIPOPROTEIN"/>
    <property type="match status" value="1"/>
</dbReference>
<keyword evidence="3" id="KW-1185">Reference proteome</keyword>
<name>A1ARA5_PELPD</name>
<reference evidence="2 3" key="1">
    <citation type="submission" date="2006-10" db="EMBL/GenBank/DDBJ databases">
        <title>Complete sequence of chromosome of Pelobacter propionicus DSM 2379.</title>
        <authorList>
            <consortium name="US DOE Joint Genome Institute"/>
            <person name="Copeland A."/>
            <person name="Lucas S."/>
            <person name="Lapidus A."/>
            <person name="Barry K."/>
            <person name="Detter J.C."/>
            <person name="Glavina del Rio T."/>
            <person name="Hammon N."/>
            <person name="Israni S."/>
            <person name="Dalin E."/>
            <person name="Tice H."/>
            <person name="Pitluck S."/>
            <person name="Saunders E."/>
            <person name="Brettin T."/>
            <person name="Bruce D."/>
            <person name="Han C."/>
            <person name="Tapia R."/>
            <person name="Schmutz J."/>
            <person name="Larimer F."/>
            <person name="Land M."/>
            <person name="Hauser L."/>
            <person name="Kyrpides N."/>
            <person name="Kim E."/>
            <person name="Lovley D."/>
            <person name="Richardson P."/>
        </authorList>
    </citation>
    <scope>NUCLEOTIDE SEQUENCE [LARGE SCALE GENOMIC DNA]</scope>
    <source>
        <strain evidence="3">DSM 2379 / NBRC 103807 / OttBd1</strain>
    </source>
</reference>
<dbReference type="STRING" id="338966.Ppro_2268"/>
<sequence length="143" mass="15788">MFIRKKRTLVVSALLMTLAAGCAQVTPQTRDTRLDTRRRAVASPASLGIYYQGMNGTVGYHMVSEPRANCQPSWNADNPRIVEGYLPPGLKVDGFKIVGTPQLPGRWFVKMRFTGVSCQGTSYSDQDVDVNLNIQGDAPRQIQ</sequence>
<evidence type="ECO:0000313" key="2">
    <source>
        <dbReference type="EMBL" id="ABK99875.1"/>
    </source>
</evidence>
<keyword evidence="1" id="KW-0732">Signal</keyword>
<feature type="chain" id="PRO_5002631958" description="Lipoprotein" evidence="1">
    <location>
        <begin position="24"/>
        <end position="143"/>
    </location>
</feature>
<dbReference type="Proteomes" id="UP000006732">
    <property type="component" value="Chromosome"/>
</dbReference>